<accession>A0A438JTF4</accession>
<proteinExistence type="predicted"/>
<protein>
    <submittedName>
        <fullName evidence="2">Uncharacterized protein</fullName>
    </submittedName>
</protein>
<organism evidence="2 3">
    <name type="scientific">Vitis vinifera</name>
    <name type="common">Grape</name>
    <dbReference type="NCBI Taxonomy" id="29760"/>
    <lineage>
        <taxon>Eukaryota</taxon>
        <taxon>Viridiplantae</taxon>
        <taxon>Streptophyta</taxon>
        <taxon>Embryophyta</taxon>
        <taxon>Tracheophyta</taxon>
        <taxon>Spermatophyta</taxon>
        <taxon>Magnoliopsida</taxon>
        <taxon>eudicotyledons</taxon>
        <taxon>Gunneridae</taxon>
        <taxon>Pentapetalae</taxon>
        <taxon>rosids</taxon>
        <taxon>Vitales</taxon>
        <taxon>Vitaceae</taxon>
        <taxon>Viteae</taxon>
        <taxon>Vitis</taxon>
    </lineage>
</organism>
<dbReference type="EMBL" id="QGNW01000028">
    <property type="protein sequence ID" value="RVX12205.1"/>
    <property type="molecule type" value="Genomic_DNA"/>
</dbReference>
<dbReference type="Proteomes" id="UP000288805">
    <property type="component" value="Unassembled WGS sequence"/>
</dbReference>
<evidence type="ECO:0000313" key="3">
    <source>
        <dbReference type="Proteomes" id="UP000288805"/>
    </source>
</evidence>
<evidence type="ECO:0000313" key="2">
    <source>
        <dbReference type="EMBL" id="RVX12205.1"/>
    </source>
</evidence>
<reference evidence="2 3" key="1">
    <citation type="journal article" date="2018" name="PLoS Genet.">
        <title>Population sequencing reveals clonal diversity and ancestral inbreeding in the grapevine cultivar Chardonnay.</title>
        <authorList>
            <person name="Roach M.J."/>
            <person name="Johnson D.L."/>
            <person name="Bohlmann J."/>
            <person name="van Vuuren H.J."/>
            <person name="Jones S.J."/>
            <person name="Pretorius I.S."/>
            <person name="Schmidt S.A."/>
            <person name="Borneman A.R."/>
        </authorList>
    </citation>
    <scope>NUCLEOTIDE SEQUENCE [LARGE SCALE GENOMIC DNA]</scope>
    <source>
        <strain evidence="3">cv. Chardonnay</strain>
        <tissue evidence="2">Leaf</tissue>
    </source>
</reference>
<sequence length="97" mass="10671">MVLRSSSVFPHLVTLCLSPIHLAVHIGQSPLEAFLFVLQSKLRLAKEAKEKRKGKGDSQREFWEGKQTEEEKGLASEEGRVEGGHAGGFQGHRCGSD</sequence>
<dbReference type="AlphaFoldDB" id="A0A438JTF4"/>
<name>A0A438JTF4_VITVI</name>
<feature type="compositionally biased region" description="Basic and acidic residues" evidence="1">
    <location>
        <begin position="48"/>
        <end position="83"/>
    </location>
</feature>
<evidence type="ECO:0000256" key="1">
    <source>
        <dbReference type="SAM" id="MobiDB-lite"/>
    </source>
</evidence>
<comment type="caution">
    <text evidence="2">The sequence shown here is derived from an EMBL/GenBank/DDBJ whole genome shotgun (WGS) entry which is preliminary data.</text>
</comment>
<gene>
    <name evidence="2" type="ORF">CK203_010752</name>
</gene>
<feature type="region of interest" description="Disordered" evidence="1">
    <location>
        <begin position="48"/>
        <end position="97"/>
    </location>
</feature>